<reference evidence="1 2" key="1">
    <citation type="journal article" date="2021" name="Hortic Res">
        <title>High-quality reference genome and annotation aids understanding of berry development for evergreen blueberry (Vaccinium darrowii).</title>
        <authorList>
            <person name="Yu J."/>
            <person name="Hulse-Kemp A.M."/>
            <person name="Babiker E."/>
            <person name="Staton M."/>
        </authorList>
    </citation>
    <scope>NUCLEOTIDE SEQUENCE [LARGE SCALE GENOMIC DNA]</scope>
    <source>
        <strain evidence="2">cv. NJ 8807/NJ 8810</strain>
        <tissue evidence="1">Young leaf</tissue>
    </source>
</reference>
<keyword evidence="2" id="KW-1185">Reference proteome</keyword>
<dbReference type="Proteomes" id="UP000828048">
    <property type="component" value="Chromosome 11"/>
</dbReference>
<evidence type="ECO:0000313" key="2">
    <source>
        <dbReference type="Proteomes" id="UP000828048"/>
    </source>
</evidence>
<comment type="caution">
    <text evidence="1">The sequence shown here is derived from an EMBL/GenBank/DDBJ whole genome shotgun (WGS) entry which is preliminary data.</text>
</comment>
<evidence type="ECO:0000313" key="1">
    <source>
        <dbReference type="EMBL" id="KAH7854423.1"/>
    </source>
</evidence>
<accession>A0ACB7YLY7</accession>
<dbReference type="EMBL" id="CM037161">
    <property type="protein sequence ID" value="KAH7854423.1"/>
    <property type="molecule type" value="Genomic_DNA"/>
</dbReference>
<gene>
    <name evidence="1" type="ORF">Vadar_013646</name>
</gene>
<protein>
    <submittedName>
        <fullName evidence="1">Uncharacterized protein</fullName>
    </submittedName>
</protein>
<sequence>MSVDPTFLDDDLSSGSGEDLNMLDGHNKRQSTTPSSGRRKRSRKATGDAIVDAMLEIAAASKMRATEIMKNEDRFSISKCIKVLDEMQVVDQRLYFFALDLFENPNAREIFIALRNLSTGMEDFELELDEMELVAAAAGYHYYNSLTKQPRRSHNESPCGTRFMAEVLNGDDDGCREMFRMDKHVFHKLCGTLRQKGMLRDTPGVMIEEQLGIFLNIVGHNERNRVIQERFEHSGETISRHFNNVLKAVKSLSREFLQPPPISTPPEILRSNRFHPYFKDCLGVIDGMHLPAHVPAKDQSRFRNKKGVLSQNVLAACTFDLQFIFIYPGWEGSAADSRVLRAVLDDPDQNFPQIPQGKYYIVDNSYSNTEGFIAPFEGIRYHIHDYRGANLLPRNAKELFNHRHSSLRNAIQTSFEVLRRRFPILKVAPQYAFHIQRDIVIAACVLHNLIRREERNDWLFAAAAAADGPSSEDLPDLDDGPEMLASPRCCHTRSASAICAALWNAAHATYFEEENTVADKLADVRSEASAQGCRVVSLALAPSVLDFKEADRTGTAL</sequence>
<organism evidence="1 2">
    <name type="scientific">Vaccinium darrowii</name>
    <dbReference type="NCBI Taxonomy" id="229202"/>
    <lineage>
        <taxon>Eukaryota</taxon>
        <taxon>Viridiplantae</taxon>
        <taxon>Streptophyta</taxon>
        <taxon>Embryophyta</taxon>
        <taxon>Tracheophyta</taxon>
        <taxon>Spermatophyta</taxon>
        <taxon>Magnoliopsida</taxon>
        <taxon>eudicotyledons</taxon>
        <taxon>Gunneridae</taxon>
        <taxon>Pentapetalae</taxon>
        <taxon>asterids</taxon>
        <taxon>Ericales</taxon>
        <taxon>Ericaceae</taxon>
        <taxon>Vaccinioideae</taxon>
        <taxon>Vaccinieae</taxon>
        <taxon>Vaccinium</taxon>
    </lineage>
</organism>
<name>A0ACB7YLY7_9ERIC</name>
<proteinExistence type="predicted"/>